<dbReference type="VEuPathDB" id="PiroplasmaDB:TA21250"/>
<reference evidence="2" key="1">
    <citation type="submission" date="2018-07" db="EMBL/GenBank/DDBJ databases">
        <authorList>
            <person name="Quirk P.G."/>
            <person name="Krulwich T.A."/>
        </authorList>
    </citation>
    <scope>NUCLEOTIDE SEQUENCE</scope>
    <source>
        <strain evidence="2">Anand</strain>
    </source>
</reference>
<dbReference type="EMBL" id="UIVS01000001">
    <property type="protein sequence ID" value="SVP89663.1"/>
    <property type="molecule type" value="Genomic_DNA"/>
</dbReference>
<keyword evidence="1" id="KW-0812">Transmembrane</keyword>
<gene>
    <name evidence="2" type="ORF">TAT_000036400</name>
    <name evidence="3" type="ORF">TAV_000036000</name>
</gene>
<evidence type="ECO:0000256" key="1">
    <source>
        <dbReference type="SAM" id="Phobius"/>
    </source>
</evidence>
<organism evidence="2">
    <name type="scientific">Theileria annulata</name>
    <dbReference type="NCBI Taxonomy" id="5874"/>
    <lineage>
        <taxon>Eukaryota</taxon>
        <taxon>Sar</taxon>
        <taxon>Alveolata</taxon>
        <taxon>Apicomplexa</taxon>
        <taxon>Aconoidasida</taxon>
        <taxon>Piroplasmida</taxon>
        <taxon>Theileriidae</taxon>
        <taxon>Theileria</taxon>
    </lineage>
</organism>
<accession>A0A3B0MTX0</accession>
<protein>
    <submittedName>
        <fullName evidence="2">Uncharacterized protein</fullName>
    </submittedName>
</protein>
<evidence type="ECO:0000313" key="3">
    <source>
        <dbReference type="EMBL" id="SVP89663.1"/>
    </source>
</evidence>
<dbReference type="EMBL" id="UIVT01000001">
    <property type="protein sequence ID" value="SVP88503.1"/>
    <property type="molecule type" value="Genomic_DNA"/>
</dbReference>
<name>A0A3B0MTX0_THEAN</name>
<evidence type="ECO:0000313" key="2">
    <source>
        <dbReference type="EMBL" id="SVP88503.1"/>
    </source>
</evidence>
<keyword evidence="1" id="KW-0472">Membrane</keyword>
<keyword evidence="1" id="KW-1133">Transmembrane helix</keyword>
<feature type="transmembrane region" description="Helical" evidence="1">
    <location>
        <begin position="87"/>
        <end position="111"/>
    </location>
</feature>
<proteinExistence type="predicted"/>
<sequence length="122" mass="14630">MSNVYLRCLNSVYKSRSLLLGGVQVRGVKSLKDVEFISKVTDEYQKRFEDSDSSAKREKDERRKQTIKYVYYNPTFLQKLLIARARFFATGWIYLLTAILTYSGVKFMFWFDKYSHKNRYYI</sequence>
<dbReference type="AlphaFoldDB" id="A0A3B0MTX0"/>